<organism evidence="10 11">
    <name type="scientific">Undibacterium parvum</name>
    <dbReference type="NCBI Taxonomy" id="401471"/>
    <lineage>
        <taxon>Bacteria</taxon>
        <taxon>Pseudomonadati</taxon>
        <taxon>Pseudomonadota</taxon>
        <taxon>Betaproteobacteria</taxon>
        <taxon>Burkholderiales</taxon>
        <taxon>Oxalobacteraceae</taxon>
        <taxon>Undibacterium</taxon>
    </lineage>
</organism>
<evidence type="ECO:0000256" key="5">
    <source>
        <dbReference type="ARBA" id="ARBA00022764"/>
    </source>
</evidence>
<dbReference type="KEGG" id="upv:EJN92_08380"/>
<dbReference type="PANTHER" id="PTHR35891">
    <property type="entry name" value="THIOL:DISULFIDE INTERCHANGE PROTEIN DSBA"/>
    <property type="match status" value="1"/>
</dbReference>
<feature type="signal peptide" evidence="8">
    <location>
        <begin position="1"/>
        <end position="22"/>
    </location>
</feature>
<dbReference type="InterPro" id="IPR050824">
    <property type="entry name" value="Thiol_disulfide_DsbA"/>
</dbReference>
<name>A0A3S9HIY5_9BURK</name>
<dbReference type="GO" id="GO:0015036">
    <property type="term" value="F:disulfide oxidoreductase activity"/>
    <property type="evidence" value="ECO:0007669"/>
    <property type="project" value="UniProtKB-ARBA"/>
</dbReference>
<evidence type="ECO:0000256" key="7">
    <source>
        <dbReference type="ARBA" id="ARBA00023284"/>
    </source>
</evidence>
<keyword evidence="7" id="KW-0676">Redox-active center</keyword>
<comment type="subcellular location">
    <subcellularLocation>
        <location evidence="1">Periplasm</location>
    </subcellularLocation>
</comment>
<dbReference type="InterPro" id="IPR001853">
    <property type="entry name" value="DSBA-like_thioredoxin_dom"/>
</dbReference>
<evidence type="ECO:0000313" key="10">
    <source>
        <dbReference type="EMBL" id="AZP12023.1"/>
    </source>
</evidence>
<keyword evidence="11" id="KW-1185">Reference proteome</keyword>
<dbReference type="InterPro" id="IPR036249">
    <property type="entry name" value="Thioredoxin-like_sf"/>
</dbReference>
<feature type="chain" id="PRO_5019150967" description="Thiol:disulfide interchange protein DsbA" evidence="8">
    <location>
        <begin position="23"/>
        <end position="237"/>
    </location>
</feature>
<dbReference type="InterPro" id="IPR017937">
    <property type="entry name" value="Thioredoxin_CS"/>
</dbReference>
<dbReference type="InterPro" id="IPR023205">
    <property type="entry name" value="DsbA/DsbL"/>
</dbReference>
<dbReference type="PROSITE" id="PS00194">
    <property type="entry name" value="THIOREDOXIN_1"/>
    <property type="match status" value="1"/>
</dbReference>
<dbReference type="PROSITE" id="PS51352">
    <property type="entry name" value="THIOREDOXIN_2"/>
    <property type="match status" value="1"/>
</dbReference>
<dbReference type="Proteomes" id="UP000275663">
    <property type="component" value="Chromosome"/>
</dbReference>
<protein>
    <recommendedName>
        <fullName evidence="3">Thiol:disulfide interchange protein DsbA</fullName>
    </recommendedName>
</protein>
<dbReference type="OrthoDB" id="9784896at2"/>
<feature type="domain" description="Thioredoxin" evidence="9">
    <location>
        <begin position="11"/>
        <end position="154"/>
    </location>
</feature>
<keyword evidence="6" id="KW-1015">Disulfide bond</keyword>
<dbReference type="Gene3D" id="3.40.30.10">
    <property type="entry name" value="Glutaredoxin"/>
    <property type="match status" value="1"/>
</dbReference>
<keyword evidence="4 8" id="KW-0732">Signal</keyword>
<evidence type="ECO:0000256" key="2">
    <source>
        <dbReference type="ARBA" id="ARBA00005791"/>
    </source>
</evidence>
<proteinExistence type="inferred from homology"/>
<dbReference type="PANTHER" id="PTHR35891:SF3">
    <property type="entry name" value="THIOL:DISULFIDE INTERCHANGE PROTEIN DSBL"/>
    <property type="match status" value="1"/>
</dbReference>
<dbReference type="EMBL" id="CP034464">
    <property type="protein sequence ID" value="AZP12023.1"/>
    <property type="molecule type" value="Genomic_DNA"/>
</dbReference>
<comment type="similarity">
    <text evidence="2">Belongs to the thioredoxin family. DsbA subfamily.</text>
</comment>
<evidence type="ECO:0000313" key="11">
    <source>
        <dbReference type="Proteomes" id="UP000275663"/>
    </source>
</evidence>
<accession>A0A3S9HIY5</accession>
<dbReference type="CDD" id="cd03019">
    <property type="entry name" value="DsbA_DsbA"/>
    <property type="match status" value="1"/>
</dbReference>
<gene>
    <name evidence="10" type="ORF">EJN92_08380</name>
</gene>
<dbReference type="GO" id="GO:0042597">
    <property type="term" value="C:periplasmic space"/>
    <property type="evidence" value="ECO:0007669"/>
    <property type="project" value="UniProtKB-SubCell"/>
</dbReference>
<dbReference type="SUPFAM" id="SSF52833">
    <property type="entry name" value="Thioredoxin-like"/>
    <property type="match status" value="1"/>
</dbReference>
<reference evidence="10 11" key="1">
    <citation type="journal article" date="2011" name="Int. J. Syst. Evol. Microbiol.">
        <title>Description of Undibacterium oligocarboniphilum sp. nov., isolated from purified water, and Undibacterium pigrum strain CCUG 49012 as the type strain of Undibacterium parvum sp. nov., and emended descriptions of the genus Undibacterium and the species Undibacterium pigrum.</title>
        <authorList>
            <person name="Eder W."/>
            <person name="Wanner G."/>
            <person name="Ludwig W."/>
            <person name="Busse H.J."/>
            <person name="Ziemke-Kageler F."/>
            <person name="Lang E."/>
        </authorList>
    </citation>
    <scope>NUCLEOTIDE SEQUENCE [LARGE SCALE GENOMIC DNA]</scope>
    <source>
        <strain evidence="10 11">DSM 23061</strain>
    </source>
</reference>
<keyword evidence="5" id="KW-0574">Periplasm</keyword>
<dbReference type="Pfam" id="PF01323">
    <property type="entry name" value="DSBA"/>
    <property type="match status" value="1"/>
</dbReference>
<evidence type="ECO:0000256" key="3">
    <source>
        <dbReference type="ARBA" id="ARBA00013831"/>
    </source>
</evidence>
<dbReference type="AlphaFoldDB" id="A0A3S9HIY5"/>
<sequence length="237" mass="26504">MRLIRHLLILLSLGFIAIGASAAVGNPENGKEYKLLERPQSVDSGKKIEVIEFFGYFCPHCNALEPLLAEWVKKQGDNIVFKRVHVNFHGLTSQQKLYYSLEAMGKIDEFHIKVFNAYHVDRNRLQTDADVMEFVAKSGIDKQKFLDVYNSFAIQSKLSRAAQLMTAFQVDSVPMLAIDGRYITAPAMAAVTMGRVTEQAQNQAVFPVLDWLLAKVQKEKNSTAQAADPAKAVAKKK</sequence>
<dbReference type="RefSeq" id="WP_126127405.1">
    <property type="nucleotide sequence ID" value="NZ_CP034464.1"/>
</dbReference>
<evidence type="ECO:0000256" key="6">
    <source>
        <dbReference type="ARBA" id="ARBA00023157"/>
    </source>
</evidence>
<evidence type="ECO:0000256" key="8">
    <source>
        <dbReference type="SAM" id="SignalP"/>
    </source>
</evidence>
<dbReference type="InterPro" id="IPR013766">
    <property type="entry name" value="Thioredoxin_domain"/>
</dbReference>
<evidence type="ECO:0000259" key="9">
    <source>
        <dbReference type="PROSITE" id="PS51352"/>
    </source>
</evidence>
<evidence type="ECO:0000256" key="4">
    <source>
        <dbReference type="ARBA" id="ARBA00022729"/>
    </source>
</evidence>
<evidence type="ECO:0000256" key="1">
    <source>
        <dbReference type="ARBA" id="ARBA00004418"/>
    </source>
</evidence>